<dbReference type="InterPro" id="IPR002885">
    <property type="entry name" value="PPR_rpt"/>
</dbReference>
<gene>
    <name evidence="3" type="ORF">QJS10_CPB18g01415</name>
</gene>
<feature type="repeat" description="PPR" evidence="2">
    <location>
        <begin position="1129"/>
        <end position="1163"/>
    </location>
</feature>
<evidence type="ECO:0000313" key="3">
    <source>
        <dbReference type="EMBL" id="KAK1289722.1"/>
    </source>
</evidence>
<feature type="repeat" description="PPR" evidence="2">
    <location>
        <begin position="1164"/>
        <end position="1198"/>
    </location>
</feature>
<dbReference type="GO" id="GO:0003729">
    <property type="term" value="F:mRNA binding"/>
    <property type="evidence" value="ECO:0007669"/>
    <property type="project" value="TreeGrafter"/>
</dbReference>
<reference evidence="3" key="2">
    <citation type="submission" date="2023-06" db="EMBL/GenBank/DDBJ databases">
        <authorList>
            <person name="Ma L."/>
            <person name="Liu K.-W."/>
            <person name="Li Z."/>
            <person name="Hsiao Y.-Y."/>
            <person name="Qi Y."/>
            <person name="Fu T."/>
            <person name="Tang G."/>
            <person name="Zhang D."/>
            <person name="Sun W.-H."/>
            <person name="Liu D.-K."/>
            <person name="Li Y."/>
            <person name="Chen G.-Z."/>
            <person name="Liu X.-D."/>
            <person name="Liao X.-Y."/>
            <person name="Jiang Y.-T."/>
            <person name="Yu X."/>
            <person name="Hao Y."/>
            <person name="Huang J."/>
            <person name="Zhao X.-W."/>
            <person name="Ke S."/>
            <person name="Chen Y.-Y."/>
            <person name="Wu W.-L."/>
            <person name="Hsu J.-L."/>
            <person name="Lin Y.-F."/>
            <person name="Huang M.-D."/>
            <person name="Li C.-Y."/>
            <person name="Huang L."/>
            <person name="Wang Z.-W."/>
            <person name="Zhao X."/>
            <person name="Zhong W.-Y."/>
            <person name="Peng D.-H."/>
            <person name="Ahmad S."/>
            <person name="Lan S."/>
            <person name="Zhang J.-S."/>
            <person name="Tsai W.-C."/>
            <person name="Van De Peer Y."/>
            <person name="Liu Z.-J."/>
        </authorList>
    </citation>
    <scope>NUCLEOTIDE SEQUENCE</scope>
    <source>
        <strain evidence="3">CP</strain>
        <tissue evidence="3">Leaves</tissue>
    </source>
</reference>
<evidence type="ECO:0000313" key="4">
    <source>
        <dbReference type="Proteomes" id="UP001180020"/>
    </source>
</evidence>
<feature type="repeat" description="PPR" evidence="2">
    <location>
        <begin position="1094"/>
        <end position="1128"/>
    </location>
</feature>
<feature type="repeat" description="PPR" evidence="2">
    <location>
        <begin position="397"/>
        <end position="431"/>
    </location>
</feature>
<feature type="repeat" description="PPR" evidence="2">
    <location>
        <begin position="883"/>
        <end position="917"/>
    </location>
</feature>
<organism evidence="3 4">
    <name type="scientific">Acorus calamus</name>
    <name type="common">Sweet flag</name>
    <dbReference type="NCBI Taxonomy" id="4465"/>
    <lineage>
        <taxon>Eukaryota</taxon>
        <taxon>Viridiplantae</taxon>
        <taxon>Streptophyta</taxon>
        <taxon>Embryophyta</taxon>
        <taxon>Tracheophyta</taxon>
        <taxon>Spermatophyta</taxon>
        <taxon>Magnoliopsida</taxon>
        <taxon>Liliopsida</taxon>
        <taxon>Acoraceae</taxon>
        <taxon>Acorus</taxon>
    </lineage>
</organism>
<comment type="caution">
    <text evidence="3">The sequence shown here is derived from an EMBL/GenBank/DDBJ whole genome shotgun (WGS) entry which is preliminary data.</text>
</comment>
<dbReference type="NCBIfam" id="TIGR00756">
    <property type="entry name" value="PPR"/>
    <property type="match status" value="8"/>
</dbReference>
<feature type="repeat" description="PPR" evidence="2">
    <location>
        <begin position="432"/>
        <end position="466"/>
    </location>
</feature>
<proteinExistence type="predicted"/>
<evidence type="ECO:0000256" key="2">
    <source>
        <dbReference type="PROSITE-ProRule" id="PRU00708"/>
    </source>
</evidence>
<protein>
    <submittedName>
        <fullName evidence="3">Pentatricopeptide repeat-containing protein</fullName>
    </submittedName>
</protein>
<dbReference type="InterPro" id="IPR011990">
    <property type="entry name" value="TPR-like_helical_dom_sf"/>
</dbReference>
<dbReference type="Proteomes" id="UP001180020">
    <property type="component" value="Unassembled WGS sequence"/>
</dbReference>
<accession>A0AAV9CLU0</accession>
<dbReference type="Pfam" id="PF13041">
    <property type="entry name" value="PPR_2"/>
    <property type="match status" value="4"/>
</dbReference>
<name>A0AAV9CLU0_ACOCL</name>
<feature type="repeat" description="PPR" evidence="2">
    <location>
        <begin position="989"/>
        <end position="1023"/>
    </location>
</feature>
<dbReference type="Pfam" id="PF01535">
    <property type="entry name" value="PPR"/>
    <property type="match status" value="6"/>
</dbReference>
<sequence length="1283" mass="145630">MRKPPFPSQISLLLHFEVCLPLSSHIKPLKHIFTFKTPPLKFHNHNPYHSFLVSLQRGYFSTNHAKIQSLLEKPTFDSPSNIEKSQTQISFSSDVSSGIGRSVLSRCSHIWESKGEGFTRMGSLQDLLMVIHGFSPETVRCFWRVSGLKPEDVLKILLDCSVFETKKVRFLWDVFRWASRQRDFVHLPESYKLMASMLVRARMCDEAEILFAIIEVQGNLSGADKIFSDIIEMQVEAREFEKSMSMYDRMRNRGLVPASSCYNGILNLLTRTAKNELVLRVYEDMIASGLGANAGRHVLDFVVKVLCRKGKVMDSVNLLKRVVSFGVEPSQIVLDEIVEGYCKKKDFEDALNFLHEWNYAPNARICNNIASILCKDVGSKEAWSFVQILADLGFKPDSITFNILIGWSCREGRLRDALFYLSELTRMGIKPNVCAYTSLISGVFQKKTWEYAKDVFQDMVEKGIAPGISTFKVLLAGHLKYRRFDEVELIVSEMEKHGLISPCPLDDTLSKAFTFLGLDWLGVKVRRDNDVAFPRAEFFDNLGNGLYLETNLNEFEKILTGILNDGMIPHFESIMVEKCREGDMDNAILVKHELIQWGQILSLSGYSELLSCLCTSKSHVKEALDLFDEMEDLNEQLDHKTLSLLMQCVSKVGMSRKARVILDGMLNRELSVENETFTFLITSIGKELNNKEFEEFWELAWKHNWLPHFKDLQSLVSSLCKLGMLKKSLELLEMMLNKCSCSISGICSVFIEEFSVNGFVTAGHILVEECIRRHIDLDHAAYRHLIKGLCKEKMFSEASRVLDIMVEKGIMPCPDVYHLLIPKLFCSGKIEKALCLKQIMLSKQPEASVSVCNALINEFCKSKRVREANFIVQEMLESGATPDGCTLNAMLTGYCLENNLKKALGVWCIMLKKNFDLSISSYRRLVHLMCMQGQVSIAINLSEVLGRAWELQYLILFNILIFHLFQSGNGMRVEALLDEMQGKKQFVPDQVSYDFLIYGYSKYGNASKSIFMLSAMMDRSLRPSNRSFKSVICYLLNNNDLDKALELCREMASHKLKHCSVVQTTIVEGLLSHGRLCEAELYLGYVEEECLIPDNINYDFLIKQFCGRGRLKKAVELLNIMLKRGSLPSESSYNSVIRGLCTCKDFDQALDFHAEMFQKHLVLSIGTYESLICGLCLAGRTYEAHNLLGTMRQNGPTPTSNIYQSIIDSYSIKNNLSRASELLHEMQRNGCPPDFETHWSLISNLKNVGDKEEGSGGGFLSRLLSLSGFSTRNLKSSGAKPRR</sequence>
<feature type="repeat" description="PPR" evidence="2">
    <location>
        <begin position="778"/>
        <end position="812"/>
    </location>
</feature>
<keyword evidence="4" id="KW-1185">Reference proteome</keyword>
<dbReference type="PANTHER" id="PTHR47932:SF62">
    <property type="entry name" value="EXPRESSED PROTEIN"/>
    <property type="match status" value="1"/>
</dbReference>
<dbReference type="PANTHER" id="PTHR47932">
    <property type="entry name" value="ATPASE EXPRESSION PROTEIN 3"/>
    <property type="match status" value="1"/>
</dbReference>
<keyword evidence="1" id="KW-0677">Repeat</keyword>
<dbReference type="PROSITE" id="PS51375">
    <property type="entry name" value="PPR"/>
    <property type="match status" value="10"/>
</dbReference>
<reference evidence="3" key="1">
    <citation type="journal article" date="2023" name="Nat. Commun.">
        <title>Diploid and tetraploid genomes of Acorus and the evolution of monocots.</title>
        <authorList>
            <person name="Ma L."/>
            <person name="Liu K.W."/>
            <person name="Li Z."/>
            <person name="Hsiao Y.Y."/>
            <person name="Qi Y."/>
            <person name="Fu T."/>
            <person name="Tang G.D."/>
            <person name="Zhang D."/>
            <person name="Sun W.H."/>
            <person name="Liu D.K."/>
            <person name="Li Y."/>
            <person name="Chen G.Z."/>
            <person name="Liu X.D."/>
            <person name="Liao X.Y."/>
            <person name="Jiang Y.T."/>
            <person name="Yu X."/>
            <person name="Hao Y."/>
            <person name="Huang J."/>
            <person name="Zhao X.W."/>
            <person name="Ke S."/>
            <person name="Chen Y.Y."/>
            <person name="Wu W.L."/>
            <person name="Hsu J.L."/>
            <person name="Lin Y.F."/>
            <person name="Huang M.D."/>
            <person name="Li C.Y."/>
            <person name="Huang L."/>
            <person name="Wang Z.W."/>
            <person name="Zhao X."/>
            <person name="Zhong W.Y."/>
            <person name="Peng D.H."/>
            <person name="Ahmad S."/>
            <person name="Lan S."/>
            <person name="Zhang J.S."/>
            <person name="Tsai W.C."/>
            <person name="Van de Peer Y."/>
            <person name="Liu Z.J."/>
        </authorList>
    </citation>
    <scope>NUCLEOTIDE SEQUENCE</scope>
    <source>
        <strain evidence="3">CP</strain>
    </source>
</reference>
<feature type="repeat" description="PPR" evidence="2">
    <location>
        <begin position="1199"/>
        <end position="1233"/>
    </location>
</feature>
<evidence type="ECO:0000256" key="1">
    <source>
        <dbReference type="ARBA" id="ARBA00022737"/>
    </source>
</evidence>
<dbReference type="Gene3D" id="1.25.40.10">
    <property type="entry name" value="Tetratricopeptide repeat domain"/>
    <property type="match status" value="8"/>
</dbReference>
<dbReference type="EMBL" id="JAUJYO010000018">
    <property type="protein sequence ID" value="KAK1289722.1"/>
    <property type="molecule type" value="Genomic_DNA"/>
</dbReference>
<feature type="repeat" description="PPR" evidence="2">
    <location>
        <begin position="848"/>
        <end position="882"/>
    </location>
</feature>